<evidence type="ECO:0000313" key="1">
    <source>
        <dbReference type="EMBL" id="SVB16061.1"/>
    </source>
</evidence>
<organism evidence="1">
    <name type="scientific">marine metagenome</name>
    <dbReference type="NCBI Taxonomy" id="408172"/>
    <lineage>
        <taxon>unclassified sequences</taxon>
        <taxon>metagenomes</taxon>
        <taxon>ecological metagenomes</taxon>
    </lineage>
</organism>
<protein>
    <submittedName>
        <fullName evidence="1">Uncharacterized protein</fullName>
    </submittedName>
</protein>
<dbReference type="AlphaFoldDB" id="A0A382BR97"/>
<sequence>MIKIEKLFTTFENLLKCHDWLFDFSDDHSVWKRGHSERERLRSLALTLGKEDAERVSDLWNAFAPDGFERSTESFEPKKPEPKWRLRQGVKPNRRFRFSAINEIRRELGDENLETAESRKQAVFRLTWGIDPNEIEKSMGFHLHMPSHPDLCEIA</sequence>
<proteinExistence type="predicted"/>
<accession>A0A382BR97</accession>
<name>A0A382BR97_9ZZZZ</name>
<gene>
    <name evidence="1" type="ORF">METZ01_LOCUS168915</name>
</gene>
<reference evidence="1" key="1">
    <citation type="submission" date="2018-05" db="EMBL/GenBank/DDBJ databases">
        <authorList>
            <person name="Lanie J.A."/>
            <person name="Ng W.-L."/>
            <person name="Kazmierczak K.M."/>
            <person name="Andrzejewski T.M."/>
            <person name="Davidsen T.M."/>
            <person name="Wayne K.J."/>
            <person name="Tettelin H."/>
            <person name="Glass J.I."/>
            <person name="Rusch D."/>
            <person name="Podicherti R."/>
            <person name="Tsui H.-C.T."/>
            <person name="Winkler M.E."/>
        </authorList>
    </citation>
    <scope>NUCLEOTIDE SEQUENCE</scope>
</reference>
<dbReference type="EMBL" id="UINC01030907">
    <property type="protein sequence ID" value="SVB16061.1"/>
    <property type="molecule type" value="Genomic_DNA"/>
</dbReference>